<organism evidence="2 3">
    <name type="scientific">Capsicum annuum</name>
    <name type="common">Capsicum pepper</name>
    <dbReference type="NCBI Taxonomy" id="4072"/>
    <lineage>
        <taxon>Eukaryota</taxon>
        <taxon>Viridiplantae</taxon>
        <taxon>Streptophyta</taxon>
        <taxon>Embryophyta</taxon>
        <taxon>Tracheophyta</taxon>
        <taxon>Spermatophyta</taxon>
        <taxon>Magnoliopsida</taxon>
        <taxon>eudicotyledons</taxon>
        <taxon>Gunneridae</taxon>
        <taxon>Pentapetalae</taxon>
        <taxon>asterids</taxon>
        <taxon>lamiids</taxon>
        <taxon>Solanales</taxon>
        <taxon>Solanaceae</taxon>
        <taxon>Solanoideae</taxon>
        <taxon>Capsiceae</taxon>
        <taxon>Capsicum</taxon>
    </lineage>
</organism>
<dbReference type="Proteomes" id="UP000222542">
    <property type="component" value="Unassembled WGS sequence"/>
</dbReference>
<dbReference type="AlphaFoldDB" id="A0A2G2Y4X6"/>
<dbReference type="GO" id="GO:0003677">
    <property type="term" value="F:DNA binding"/>
    <property type="evidence" value="ECO:0000318"/>
    <property type="project" value="GO_Central"/>
</dbReference>
<feature type="region of interest" description="Disordered" evidence="1">
    <location>
        <begin position="1"/>
        <end position="62"/>
    </location>
</feature>
<gene>
    <name evidence="2" type="ORF">T459_29217</name>
</gene>
<protein>
    <recommendedName>
        <fullName evidence="4">Glucan endo-1,3-beta-D-glucosidase</fullName>
    </recommendedName>
</protein>
<dbReference type="GO" id="GO:0045814">
    <property type="term" value="P:negative regulation of gene expression, epigenetic"/>
    <property type="evidence" value="ECO:0000318"/>
    <property type="project" value="GO_Central"/>
</dbReference>
<feature type="compositionally biased region" description="Basic and acidic residues" evidence="1">
    <location>
        <begin position="16"/>
        <end position="29"/>
    </location>
</feature>
<reference evidence="2 3" key="1">
    <citation type="journal article" date="2014" name="Nat. Genet.">
        <title>Genome sequence of the hot pepper provides insights into the evolution of pungency in Capsicum species.</title>
        <authorList>
            <person name="Kim S."/>
            <person name="Park M."/>
            <person name="Yeom S.I."/>
            <person name="Kim Y.M."/>
            <person name="Lee J.M."/>
            <person name="Lee H.A."/>
            <person name="Seo E."/>
            <person name="Choi J."/>
            <person name="Cheong K."/>
            <person name="Kim K.T."/>
            <person name="Jung K."/>
            <person name="Lee G.W."/>
            <person name="Oh S.K."/>
            <person name="Bae C."/>
            <person name="Kim S.B."/>
            <person name="Lee H.Y."/>
            <person name="Kim S.Y."/>
            <person name="Kim M.S."/>
            <person name="Kang B.C."/>
            <person name="Jo Y.D."/>
            <person name="Yang H.B."/>
            <person name="Jeong H.J."/>
            <person name="Kang W.H."/>
            <person name="Kwon J.K."/>
            <person name="Shin C."/>
            <person name="Lim J.Y."/>
            <person name="Park J.H."/>
            <person name="Huh J.H."/>
            <person name="Kim J.S."/>
            <person name="Kim B.D."/>
            <person name="Cohen O."/>
            <person name="Paran I."/>
            <person name="Suh M.C."/>
            <person name="Lee S.B."/>
            <person name="Kim Y.K."/>
            <person name="Shin Y."/>
            <person name="Noh S.J."/>
            <person name="Park J."/>
            <person name="Seo Y.S."/>
            <person name="Kwon S.Y."/>
            <person name="Kim H.A."/>
            <person name="Park J.M."/>
            <person name="Kim H.J."/>
            <person name="Choi S.B."/>
            <person name="Bosland P.W."/>
            <person name="Reeves G."/>
            <person name="Jo S.H."/>
            <person name="Lee B.W."/>
            <person name="Cho H.T."/>
            <person name="Choi H.S."/>
            <person name="Lee M.S."/>
            <person name="Yu Y."/>
            <person name="Do Choi Y."/>
            <person name="Park B.S."/>
            <person name="van Deynze A."/>
            <person name="Ashrafi H."/>
            <person name="Hill T."/>
            <person name="Kim W.T."/>
            <person name="Pai H.S."/>
            <person name="Ahn H.K."/>
            <person name="Yeam I."/>
            <person name="Giovannoni J.J."/>
            <person name="Rose J.K."/>
            <person name="Sorensen I."/>
            <person name="Lee S.J."/>
            <person name="Kim R.W."/>
            <person name="Choi I.Y."/>
            <person name="Choi B.S."/>
            <person name="Lim J.S."/>
            <person name="Lee Y.H."/>
            <person name="Choi D."/>
        </authorList>
    </citation>
    <scope>NUCLEOTIDE SEQUENCE [LARGE SCALE GENOMIC DNA]</scope>
    <source>
        <strain evidence="3">cv. CM334</strain>
    </source>
</reference>
<dbReference type="STRING" id="4072.A0A2G2Y4X6"/>
<reference evidence="2 3" key="2">
    <citation type="journal article" date="2017" name="Genome Biol.">
        <title>New reference genome sequences of hot pepper reveal the massive evolution of plant disease-resistance genes by retroduplication.</title>
        <authorList>
            <person name="Kim S."/>
            <person name="Park J."/>
            <person name="Yeom S.I."/>
            <person name="Kim Y.M."/>
            <person name="Seo E."/>
            <person name="Kim K.T."/>
            <person name="Kim M.S."/>
            <person name="Lee J.M."/>
            <person name="Cheong K."/>
            <person name="Shin H.S."/>
            <person name="Kim S.B."/>
            <person name="Han K."/>
            <person name="Lee J."/>
            <person name="Park M."/>
            <person name="Lee H.A."/>
            <person name="Lee H.Y."/>
            <person name="Lee Y."/>
            <person name="Oh S."/>
            <person name="Lee J.H."/>
            <person name="Choi E."/>
            <person name="Choi E."/>
            <person name="Lee S.E."/>
            <person name="Jeon J."/>
            <person name="Kim H."/>
            <person name="Choi G."/>
            <person name="Song H."/>
            <person name="Lee J."/>
            <person name="Lee S.C."/>
            <person name="Kwon J.K."/>
            <person name="Lee H.Y."/>
            <person name="Koo N."/>
            <person name="Hong Y."/>
            <person name="Kim R.W."/>
            <person name="Kang W.H."/>
            <person name="Huh J.H."/>
            <person name="Kang B.C."/>
            <person name="Yang T.J."/>
            <person name="Lee Y.H."/>
            <person name="Bennetzen J.L."/>
            <person name="Choi D."/>
        </authorList>
    </citation>
    <scope>NUCLEOTIDE SEQUENCE [LARGE SCALE GENOMIC DNA]</scope>
    <source>
        <strain evidence="3">cv. CM334</strain>
    </source>
</reference>
<name>A0A2G2Y4X6_CAPAN</name>
<comment type="caution">
    <text evidence="2">The sequence shown here is derived from an EMBL/GenBank/DDBJ whole genome shotgun (WGS) entry which is preliminary data.</text>
</comment>
<dbReference type="GO" id="GO:0003682">
    <property type="term" value="F:chromatin binding"/>
    <property type="evidence" value="ECO:0000318"/>
    <property type="project" value="GO_Central"/>
</dbReference>
<evidence type="ECO:0008006" key="4">
    <source>
        <dbReference type="Google" id="ProtNLM"/>
    </source>
</evidence>
<accession>A0A2G2Y4X6</accession>
<dbReference type="GO" id="GO:0005634">
    <property type="term" value="C:nucleus"/>
    <property type="evidence" value="ECO:0000318"/>
    <property type="project" value="GO_Central"/>
</dbReference>
<dbReference type="Gene3D" id="3.20.20.80">
    <property type="entry name" value="Glycosidases"/>
    <property type="match status" value="1"/>
</dbReference>
<keyword evidence="3" id="KW-1185">Reference proteome</keyword>
<evidence type="ECO:0000256" key="1">
    <source>
        <dbReference type="SAM" id="MobiDB-lite"/>
    </source>
</evidence>
<evidence type="ECO:0000313" key="3">
    <source>
        <dbReference type="Proteomes" id="UP000222542"/>
    </source>
</evidence>
<sequence length="377" mass="42198">MESAIDSAGKPLTPMCRKDLAEAPPKDDGILGISSEDSEDDDFNPGDPDKDESVKTESSSSNFTFDSEDFSLIVDNDMLRGDEKGVFSSIYNIMPNSASQDEKAKVGQGKKNLLRNELSYLMQSVSPLVSTKRHVERCSEDVEFVIGLGNEYVQRMAGPQQAQAWIEQHVQPYHTQTKITCITIGNEGNICRTSPLGWDLRKLFSPFLWFISTSYERQAAYSAGSYDSYRENARHCQRHSSPWDTIMRQKVSKESPSSPKMIGEPLGTESKSNMNYASCNKVEKLEPPKRCSIGKKCHSIDMSEGDVLIQDASGKESGKPTVEVDMTNQGSNVTPCNRASKAKNWCLHFIKQGGVLKVSLRMQLFFFLQQFFKYNLS</sequence>
<dbReference type="EMBL" id="AYRZ02000012">
    <property type="protein sequence ID" value="PHT64792.1"/>
    <property type="molecule type" value="Genomic_DNA"/>
</dbReference>
<proteinExistence type="predicted"/>
<evidence type="ECO:0000313" key="2">
    <source>
        <dbReference type="EMBL" id="PHT64792.1"/>
    </source>
</evidence>
<dbReference type="Gramene" id="PHT64792">
    <property type="protein sequence ID" value="PHT64792"/>
    <property type="gene ID" value="T459_29217"/>
</dbReference>